<accession>A0A0K1P4X0</accession>
<evidence type="ECO:0000313" key="2">
    <source>
        <dbReference type="EMBL" id="AKU79345.1"/>
    </source>
</evidence>
<keyword evidence="3" id="KW-1185">Reference proteome</keyword>
<dbReference type="AlphaFoldDB" id="A0A0K1P4X0"/>
<feature type="transmembrane region" description="Helical" evidence="1">
    <location>
        <begin position="150"/>
        <end position="176"/>
    </location>
</feature>
<evidence type="ECO:0000256" key="1">
    <source>
        <dbReference type="SAM" id="Phobius"/>
    </source>
</evidence>
<dbReference type="KEGG" id="stur:STURON_0099"/>
<proteinExistence type="predicted"/>
<dbReference type="OrthoDB" id="387892at2"/>
<feature type="transmembrane region" description="Helical" evidence="1">
    <location>
        <begin position="70"/>
        <end position="91"/>
    </location>
</feature>
<gene>
    <name evidence="2" type="ORF">STURON_0099</name>
</gene>
<dbReference type="EMBL" id="CP012328">
    <property type="protein sequence ID" value="AKU79345.1"/>
    <property type="molecule type" value="Genomic_DNA"/>
</dbReference>
<protein>
    <submittedName>
        <fullName evidence="2">Uncharacterized protein</fullName>
    </submittedName>
</protein>
<sequence>MDSNLLKKSNNHNSYKNFNNLYAINLKITLKSPGILTMGIIMAALLFILFIIEFSVEYSIEASYSTYRDIVYIFISFTVLLYTLVSSFYLYKKQNKTGIQAIELRAGYTVLKSFLIRQFVQLTSFFIYVLPVIILSFSFIYIFNMTISFYFGTVFSQIFFILFLGLFSTIIINSFVLLFKTAMSACLSTIFIIILSLVPFIYNLSKIMNSNKEIQSYISTNLKLKSGYDFYDNFKNNQEINYIFSDESKNQNSSTLENIYENYNSALFNLDNDSVYNRLKSDDIKLWRFNERNSNDPILVYPIKKGAVLFNYMLKNENQENDNKSWTLLNNTNIGKLLLNINKQLLDINFESLPKKFSNIKPNIYNSYIYSTNNKLNVTLENLLTAFNNYLPQYNDLAEFINNFYIRNYEYLTNNNSENIKLLDTISTSGENGNNSWLKWDEGIKNISGSPDKDIVEQNNNYKKKYEKFPELLIFNSILLGLWKNSMIFNVYDKLDVSYSLDSYENFKQKFSGASTNIILHFPMMFSGVFMNPVQDDSLSTIATLSVSKPSAYISNIFSFEKYAPENKINTNNPALEPIYKNSNLEYSSYFIKGLAFFIYLLLVSPIVYFNYILFKRKAKI</sequence>
<reference evidence="2 3" key="1">
    <citation type="journal article" date="2015" name="Genome Announc.">
        <title>Complete Genome Sequence of Spiroplasma turonicum Strain Tab4cT, a Parasite of a Horse Fly, Haematopota sp. (Diptera: Tabanidae).</title>
        <authorList>
            <person name="Davis R.E."/>
            <person name="Shao J."/>
            <person name="Zhao Y."/>
            <person name="Gasparich G.E."/>
            <person name="Gaynor B.J."/>
            <person name="Donofrio N."/>
        </authorList>
    </citation>
    <scope>NUCLEOTIDE SEQUENCE [LARGE SCALE GENOMIC DNA]</scope>
    <source>
        <strain evidence="2 3">Tab4c</strain>
    </source>
</reference>
<evidence type="ECO:0000313" key="3">
    <source>
        <dbReference type="Proteomes" id="UP000067243"/>
    </source>
</evidence>
<feature type="transmembrane region" description="Helical" evidence="1">
    <location>
        <begin position="35"/>
        <end position="58"/>
    </location>
</feature>
<dbReference type="Proteomes" id="UP000067243">
    <property type="component" value="Chromosome"/>
</dbReference>
<feature type="transmembrane region" description="Helical" evidence="1">
    <location>
        <begin position="182"/>
        <end position="202"/>
    </location>
</feature>
<dbReference type="RefSeq" id="WP_075047956.1">
    <property type="nucleotide sequence ID" value="NZ_CP012328.1"/>
</dbReference>
<feature type="transmembrane region" description="Helical" evidence="1">
    <location>
        <begin position="125"/>
        <end position="143"/>
    </location>
</feature>
<name>A0A0K1P4X0_9MOLU</name>
<feature type="transmembrane region" description="Helical" evidence="1">
    <location>
        <begin position="590"/>
        <end position="615"/>
    </location>
</feature>
<dbReference type="STRING" id="216946.STURO_v1c00970"/>
<keyword evidence="1" id="KW-0472">Membrane</keyword>
<keyword evidence="1" id="KW-0812">Transmembrane</keyword>
<organism evidence="2 3">
    <name type="scientific">Spiroplasma turonicum</name>
    <dbReference type="NCBI Taxonomy" id="216946"/>
    <lineage>
        <taxon>Bacteria</taxon>
        <taxon>Bacillati</taxon>
        <taxon>Mycoplasmatota</taxon>
        <taxon>Mollicutes</taxon>
        <taxon>Entomoplasmatales</taxon>
        <taxon>Spiroplasmataceae</taxon>
        <taxon>Spiroplasma</taxon>
    </lineage>
</organism>
<keyword evidence="1" id="KW-1133">Transmembrane helix</keyword>
<dbReference type="PATRIC" id="fig|216946.3.peg.97"/>